<dbReference type="Gene3D" id="3.40.50.150">
    <property type="entry name" value="Vaccinia Virus protein VP39"/>
    <property type="match status" value="1"/>
</dbReference>
<dbReference type="RefSeq" id="WP_065158541.1">
    <property type="nucleotide sequence ID" value="NZ_LZLQ01000066.1"/>
</dbReference>
<accession>A0A1A3N2M0</accession>
<dbReference type="SUPFAM" id="SSF53335">
    <property type="entry name" value="S-adenosyl-L-methionine-dependent methyltransferases"/>
    <property type="match status" value="1"/>
</dbReference>
<feature type="domain" description="Methyltransferase FkbM" evidence="1">
    <location>
        <begin position="67"/>
        <end position="231"/>
    </location>
</feature>
<name>A0A1A3N2M0_MYCAS</name>
<dbReference type="PANTHER" id="PTHR34203">
    <property type="entry name" value="METHYLTRANSFERASE, FKBM FAMILY PROTEIN"/>
    <property type="match status" value="1"/>
</dbReference>
<comment type="caution">
    <text evidence="2">The sequence shown here is derived from an EMBL/GenBank/DDBJ whole genome shotgun (WGS) entry which is preliminary data.</text>
</comment>
<organism evidence="2 3">
    <name type="scientific">Mycobacterium asiaticum</name>
    <dbReference type="NCBI Taxonomy" id="1790"/>
    <lineage>
        <taxon>Bacteria</taxon>
        <taxon>Bacillati</taxon>
        <taxon>Actinomycetota</taxon>
        <taxon>Actinomycetes</taxon>
        <taxon>Mycobacteriales</taxon>
        <taxon>Mycobacteriaceae</taxon>
        <taxon>Mycobacterium</taxon>
    </lineage>
</organism>
<dbReference type="Pfam" id="PF05050">
    <property type="entry name" value="Methyltransf_21"/>
    <property type="match status" value="1"/>
</dbReference>
<protein>
    <recommendedName>
        <fullName evidence="1">Methyltransferase FkbM domain-containing protein</fullName>
    </recommendedName>
</protein>
<gene>
    <name evidence="2" type="ORF">A5636_03585</name>
</gene>
<dbReference type="AlphaFoldDB" id="A0A1A3N2M0"/>
<proteinExistence type="predicted"/>
<reference evidence="3" key="1">
    <citation type="submission" date="2016-06" db="EMBL/GenBank/DDBJ databases">
        <authorList>
            <person name="Sutton G."/>
            <person name="Brinkac L."/>
            <person name="Sanka R."/>
            <person name="Adams M."/>
            <person name="Lau E."/>
            <person name="Garcia-Basteiro A."/>
            <person name="Lopez-Varela E."/>
            <person name="Palencia S."/>
        </authorList>
    </citation>
    <scope>NUCLEOTIDE SEQUENCE [LARGE SCALE GENOMIC DNA]</scope>
    <source>
        <strain evidence="3">1245139.5</strain>
    </source>
</reference>
<evidence type="ECO:0000313" key="3">
    <source>
        <dbReference type="Proteomes" id="UP000093629"/>
    </source>
</evidence>
<dbReference type="InterPro" id="IPR006342">
    <property type="entry name" value="FkbM_mtfrase"/>
</dbReference>
<sequence length="288" mass="31838">MITKEGLLRSDAANWAAKYATVRNVGRVLGRTAMTTTTEMLWRRRLTQDLAMSVADHFAPGGSTVLDVGASWGLFTYHLARRVGKSGQLYSFEPHPDNAPMLQKLAKARSHVHFHQVAVSDEAGTARLLVPERRNRQVTAQGSLAHGFDGQAVDVRQIDVPTVRLDDVLPPDIVVHFVKIDVEGHEAAVLRGGASMLRRCRPTILIEIEQRHLGSPIDDVFGQIEELGYRLFCVTESGLRPITDFDVQRDQMSMVDSGEFHPFAMPAGYMHDFCAVRSPELVAGLLAS</sequence>
<dbReference type="EMBL" id="LZLQ01000066">
    <property type="protein sequence ID" value="OBK16388.1"/>
    <property type="molecule type" value="Genomic_DNA"/>
</dbReference>
<dbReference type="NCBIfam" id="TIGR01444">
    <property type="entry name" value="fkbM_fam"/>
    <property type="match status" value="1"/>
</dbReference>
<dbReference type="InterPro" id="IPR029063">
    <property type="entry name" value="SAM-dependent_MTases_sf"/>
</dbReference>
<dbReference type="InterPro" id="IPR052514">
    <property type="entry name" value="SAM-dependent_MTase"/>
</dbReference>
<evidence type="ECO:0000313" key="2">
    <source>
        <dbReference type="EMBL" id="OBK16388.1"/>
    </source>
</evidence>
<keyword evidence="3" id="KW-1185">Reference proteome</keyword>
<dbReference type="OrthoDB" id="477186at2"/>
<dbReference type="PANTHER" id="PTHR34203:SF15">
    <property type="entry name" value="SLL1173 PROTEIN"/>
    <property type="match status" value="1"/>
</dbReference>
<dbReference type="Proteomes" id="UP000093629">
    <property type="component" value="Unassembled WGS sequence"/>
</dbReference>
<evidence type="ECO:0000259" key="1">
    <source>
        <dbReference type="Pfam" id="PF05050"/>
    </source>
</evidence>